<feature type="domain" description="Calcineurin-like phosphoesterase" evidence="1">
    <location>
        <begin position="1"/>
        <end position="211"/>
    </location>
</feature>
<evidence type="ECO:0000313" key="3">
    <source>
        <dbReference type="Proteomes" id="UP000188603"/>
    </source>
</evidence>
<keyword evidence="3" id="KW-1185">Reference proteome</keyword>
<dbReference type="KEGG" id="ntr:B0W44_13210"/>
<evidence type="ECO:0000313" key="2">
    <source>
        <dbReference type="EMBL" id="AQS56576.1"/>
    </source>
</evidence>
<reference evidence="2 3" key="1">
    <citation type="journal article" date="2015" name="Int. J. Syst. Evol. Microbiol.">
        <title>Novibacillus thermophilus gen. nov., sp. nov., a Gram-staining-negative and moderately thermophilic member of the family Thermoactinomycetaceae.</title>
        <authorList>
            <person name="Yang G."/>
            <person name="Chen J."/>
            <person name="Zhou S."/>
        </authorList>
    </citation>
    <scope>NUCLEOTIDE SEQUENCE [LARGE SCALE GENOMIC DNA]</scope>
    <source>
        <strain evidence="2 3">SG-1</strain>
    </source>
</reference>
<gene>
    <name evidence="2" type="ORF">B0W44_13210</name>
</gene>
<organism evidence="2 3">
    <name type="scientific">Novibacillus thermophilus</name>
    <dbReference type="NCBI Taxonomy" id="1471761"/>
    <lineage>
        <taxon>Bacteria</taxon>
        <taxon>Bacillati</taxon>
        <taxon>Bacillota</taxon>
        <taxon>Bacilli</taxon>
        <taxon>Bacillales</taxon>
        <taxon>Thermoactinomycetaceae</taxon>
        <taxon>Novibacillus</taxon>
    </lineage>
</organism>
<dbReference type="GO" id="GO:0016787">
    <property type="term" value="F:hydrolase activity"/>
    <property type="evidence" value="ECO:0007669"/>
    <property type="project" value="InterPro"/>
</dbReference>
<dbReference type="InterPro" id="IPR004843">
    <property type="entry name" value="Calcineurin-like_PHP"/>
</dbReference>
<dbReference type="OrthoDB" id="8610138at2"/>
<proteinExistence type="predicted"/>
<dbReference type="InterPro" id="IPR014578">
    <property type="entry name" value="Pesterase_CT488"/>
</dbReference>
<protein>
    <recommendedName>
        <fullName evidence="1">Calcineurin-like phosphoesterase domain-containing protein</fullName>
    </recommendedName>
</protein>
<dbReference type="SUPFAM" id="SSF56300">
    <property type="entry name" value="Metallo-dependent phosphatases"/>
    <property type="match status" value="1"/>
</dbReference>
<name>A0A1U9K984_9BACL</name>
<dbReference type="PANTHER" id="PTHR31302">
    <property type="entry name" value="TRANSMEMBRANE PROTEIN WITH METALLOPHOSPHOESTERASE DOMAIN-RELATED"/>
    <property type="match status" value="1"/>
</dbReference>
<dbReference type="InterPro" id="IPR029052">
    <property type="entry name" value="Metallo-depent_PP-like"/>
</dbReference>
<dbReference type="STRING" id="1471761.B0W44_13210"/>
<dbReference type="EMBL" id="CP019699">
    <property type="protein sequence ID" value="AQS56576.1"/>
    <property type="molecule type" value="Genomic_DNA"/>
</dbReference>
<dbReference type="Pfam" id="PF00149">
    <property type="entry name" value="Metallophos"/>
    <property type="match status" value="1"/>
</dbReference>
<dbReference type="RefSeq" id="WP_077720433.1">
    <property type="nucleotide sequence ID" value="NZ_CP019699.1"/>
</dbReference>
<evidence type="ECO:0000259" key="1">
    <source>
        <dbReference type="Pfam" id="PF00149"/>
    </source>
</evidence>
<dbReference type="InterPro" id="IPR051158">
    <property type="entry name" value="Metallophosphoesterase_sf"/>
</dbReference>
<accession>A0A1U9K984</accession>
<sequence length="243" mass="28432">MRIFAIADLHLSFNKDVTLYDIDAEKDQYKPMDVFCGWERHFDKIRDNWLQSVSENDTVLIPGDISWAMKLEQAVHDFRWIHQLPGRKVMSPGNHCYYVTTKKKIRSVLPESMEWIDGDYTLVGDYVVVATRGWILPQDADWDETYDRKIHDRQVGRLNLALESARKDHPERPVIAMLHYPPLTTYAPDSDFFHVLKQYDVELCLYGHLHGNAHRTAINGEVDGIELRLVSCDYLNFNLLRVR</sequence>
<dbReference type="Proteomes" id="UP000188603">
    <property type="component" value="Chromosome"/>
</dbReference>
<dbReference type="PIRSF" id="PIRSF033094">
    <property type="entry name" value="Pesterase_CT488"/>
    <property type="match status" value="1"/>
</dbReference>
<dbReference type="Gene3D" id="3.60.21.10">
    <property type="match status" value="1"/>
</dbReference>
<dbReference type="AlphaFoldDB" id="A0A1U9K984"/>
<dbReference type="PANTHER" id="PTHR31302:SF22">
    <property type="entry name" value="PHOSPHOESTERASE"/>
    <property type="match status" value="1"/>
</dbReference>